<evidence type="ECO:0000256" key="2">
    <source>
        <dbReference type="ARBA" id="ARBA00023043"/>
    </source>
</evidence>
<keyword evidence="2 3" id="KW-0040">ANK repeat</keyword>
<dbReference type="Proteomes" id="UP000683360">
    <property type="component" value="Unassembled WGS sequence"/>
</dbReference>
<dbReference type="SUPFAM" id="SSF48403">
    <property type="entry name" value="Ankyrin repeat"/>
    <property type="match status" value="1"/>
</dbReference>
<sequence>MFFITEKTSLHVTNNKDVAEILIQNGANVNSRDRYVSACKVAINQTPLHLTKNIEIAEILIQSGADVNSRDIIDDSPLHAAVSCGKYSMVEILNCTPLHVAVSNCDRQVIDVLLSANANVNAIDDEKWTPLHLAASEGYSNVTIVLVNANANVNAINNEGKTPCDLAEIGCRINNNTKSRYEYQKTFDYLKGKMDMLGSCNEQSSAINNSKTASSIEYSLQNTAESADTNDKNIQLPWLVDAIEFQRMLSRGEYLSYENRLSLGGPCRAGKSTLISILIGQQIPLQWNSTDGLVIYFGRNGIDIDKQKMVPLQEGMFDIWRDRDMSFCKNSSGMPNVETDSEQIIIQKTTTIRSVNTEVQALLTAESPTKYTQDNNKTIKYSTDQFATKANVAMNKHVKKHFGGTQMPRKACLQQLQKSNIRLQEAATSVRYFRRKHKVVTTNIHGLHIISHFITAILKLWVDSVLTYAEDTDDIMPMILFAATHRDQCKTIRPDFYYLRNHGERTICLEYSLAQDSIPSALAYKVIGAAIITWPLKEENRKPCLYHKAAVLNVTEDDELHIWFEDNRVMVYLTNQKSLLSISPDVAASVQECFTKNIEMSLLFYFNSFGKKIKPTKVLELYTLALGVPCGTGVCFRSAQELNEGDFWKCENDKRHATKYLLYWIFDKSQNRCAHNCKGLSNDELRTEPSDKHLVRMGSQIGIHLFEEFFIHLGMTTRQWENTVDLYGGHSREGIMSMALVKWKESKLSDFEEPTLKDLTDALAEVNLDKHAICQVFREDTKLPDITDCNLQQTPSDDVLKELSNRVGNCALQLGIELGVSFSEVENSFVKFPKDLPGLIEDILIKWKAKSKIKTFCSLMLALKRVNGGGVTYLHKMSKMNNAYLV</sequence>
<dbReference type="InterPro" id="IPR002110">
    <property type="entry name" value="Ankyrin_rpt"/>
</dbReference>
<keyword evidence="5" id="KW-1185">Reference proteome</keyword>
<organism evidence="4 5">
    <name type="scientific">Mytilus edulis</name>
    <name type="common">Blue mussel</name>
    <dbReference type="NCBI Taxonomy" id="6550"/>
    <lineage>
        <taxon>Eukaryota</taxon>
        <taxon>Metazoa</taxon>
        <taxon>Spiralia</taxon>
        <taxon>Lophotrochozoa</taxon>
        <taxon>Mollusca</taxon>
        <taxon>Bivalvia</taxon>
        <taxon>Autobranchia</taxon>
        <taxon>Pteriomorphia</taxon>
        <taxon>Mytilida</taxon>
        <taxon>Mytiloidea</taxon>
        <taxon>Mytilidae</taxon>
        <taxon>Mytilinae</taxon>
        <taxon>Mytilus</taxon>
    </lineage>
</organism>
<feature type="repeat" description="ANK" evidence="3">
    <location>
        <begin position="126"/>
        <end position="158"/>
    </location>
</feature>
<dbReference type="PROSITE" id="PS50297">
    <property type="entry name" value="ANK_REP_REGION"/>
    <property type="match status" value="2"/>
</dbReference>
<evidence type="ECO:0000256" key="1">
    <source>
        <dbReference type="ARBA" id="ARBA00022737"/>
    </source>
</evidence>
<evidence type="ECO:0000313" key="5">
    <source>
        <dbReference type="Proteomes" id="UP000683360"/>
    </source>
</evidence>
<dbReference type="Gene3D" id="1.10.533.10">
    <property type="entry name" value="Death Domain, Fas"/>
    <property type="match status" value="2"/>
</dbReference>
<dbReference type="SMART" id="SM00248">
    <property type="entry name" value="ANK"/>
    <property type="match status" value="4"/>
</dbReference>
<proteinExistence type="predicted"/>
<name>A0A8S3TYT6_MYTED</name>
<dbReference type="Gene3D" id="1.25.40.20">
    <property type="entry name" value="Ankyrin repeat-containing domain"/>
    <property type="match status" value="3"/>
</dbReference>
<evidence type="ECO:0000313" key="4">
    <source>
        <dbReference type="EMBL" id="CAG2236741.1"/>
    </source>
</evidence>
<feature type="repeat" description="ANK" evidence="3">
    <location>
        <begin position="93"/>
        <end position="125"/>
    </location>
</feature>
<dbReference type="PANTHER" id="PTHR24171">
    <property type="entry name" value="ANKYRIN REPEAT DOMAIN-CONTAINING PROTEIN 39-RELATED"/>
    <property type="match status" value="1"/>
</dbReference>
<dbReference type="OrthoDB" id="19014at2759"/>
<accession>A0A8S3TYT6</accession>
<gene>
    <name evidence="4" type="ORF">MEDL_49222</name>
</gene>
<dbReference type="InterPro" id="IPR011029">
    <property type="entry name" value="DEATH-like_dom_sf"/>
</dbReference>
<keyword evidence="1" id="KW-0677">Repeat</keyword>
<reference evidence="4" key="1">
    <citation type="submission" date="2021-03" db="EMBL/GenBank/DDBJ databases">
        <authorList>
            <person name="Bekaert M."/>
        </authorList>
    </citation>
    <scope>NUCLEOTIDE SEQUENCE</scope>
</reference>
<dbReference type="PROSITE" id="PS50088">
    <property type="entry name" value="ANK_REPEAT"/>
    <property type="match status" value="2"/>
</dbReference>
<evidence type="ECO:0000256" key="3">
    <source>
        <dbReference type="PROSITE-ProRule" id="PRU00023"/>
    </source>
</evidence>
<dbReference type="EMBL" id="CAJPWZ010002367">
    <property type="protein sequence ID" value="CAG2236741.1"/>
    <property type="molecule type" value="Genomic_DNA"/>
</dbReference>
<dbReference type="AlphaFoldDB" id="A0A8S3TYT6"/>
<dbReference type="Pfam" id="PF12796">
    <property type="entry name" value="Ank_2"/>
    <property type="match status" value="2"/>
</dbReference>
<dbReference type="InterPro" id="IPR036770">
    <property type="entry name" value="Ankyrin_rpt-contain_sf"/>
</dbReference>
<comment type="caution">
    <text evidence="4">The sequence shown here is derived from an EMBL/GenBank/DDBJ whole genome shotgun (WGS) entry which is preliminary data.</text>
</comment>
<protein>
    <submittedName>
        <fullName evidence="4">Uncharacterized protein</fullName>
    </submittedName>
</protein>